<reference evidence="3" key="1">
    <citation type="journal article" date="2023" name="Genome Biol. Evol.">
        <title>First Whole Genome Sequence and Flow Cytometry Genome Size Data for the Lichen-Forming Fungus Ramalina farinacea (Ascomycota).</title>
        <authorList>
            <person name="Llewellyn T."/>
            <person name="Mian S."/>
            <person name="Hill R."/>
            <person name="Leitch I.J."/>
            <person name="Gaya E."/>
        </authorList>
    </citation>
    <scope>NUCLEOTIDE SEQUENCE</scope>
    <source>
        <strain evidence="3">LIQ254RAFAR</strain>
    </source>
</reference>
<feature type="region of interest" description="Disordered" evidence="1">
    <location>
        <begin position="1"/>
        <end position="131"/>
    </location>
</feature>
<dbReference type="InterPro" id="IPR024260">
    <property type="entry name" value="Vac7"/>
</dbReference>
<feature type="compositionally biased region" description="Polar residues" evidence="1">
    <location>
        <begin position="71"/>
        <end position="84"/>
    </location>
</feature>
<organism evidence="3 4">
    <name type="scientific">Ramalina farinacea</name>
    <dbReference type="NCBI Taxonomy" id="258253"/>
    <lineage>
        <taxon>Eukaryota</taxon>
        <taxon>Fungi</taxon>
        <taxon>Dikarya</taxon>
        <taxon>Ascomycota</taxon>
        <taxon>Pezizomycotina</taxon>
        <taxon>Lecanoromycetes</taxon>
        <taxon>OSLEUM clade</taxon>
        <taxon>Lecanoromycetidae</taxon>
        <taxon>Lecanorales</taxon>
        <taxon>Lecanorineae</taxon>
        <taxon>Ramalinaceae</taxon>
        <taxon>Ramalina</taxon>
    </lineage>
</organism>
<dbReference type="PANTHER" id="PTHR28258:SF1">
    <property type="entry name" value="VACUOLAR SEGREGATION PROTEIN 7"/>
    <property type="match status" value="1"/>
</dbReference>
<feature type="compositionally biased region" description="Polar residues" evidence="1">
    <location>
        <begin position="348"/>
        <end position="362"/>
    </location>
</feature>
<keyword evidence="2" id="KW-0472">Membrane</keyword>
<evidence type="ECO:0000256" key="1">
    <source>
        <dbReference type="SAM" id="MobiDB-lite"/>
    </source>
</evidence>
<feature type="compositionally biased region" description="Low complexity" evidence="1">
    <location>
        <begin position="144"/>
        <end position="157"/>
    </location>
</feature>
<keyword evidence="2" id="KW-0812">Transmembrane</keyword>
<feature type="region of interest" description="Disordered" evidence="1">
    <location>
        <begin position="451"/>
        <end position="475"/>
    </location>
</feature>
<dbReference type="GO" id="GO:0010513">
    <property type="term" value="P:positive regulation of phosphatidylinositol biosynthetic process"/>
    <property type="evidence" value="ECO:0007669"/>
    <property type="project" value="TreeGrafter"/>
</dbReference>
<accession>A0AA43QS80</accession>
<feature type="compositionally biased region" description="Low complexity" evidence="1">
    <location>
        <begin position="48"/>
        <end position="60"/>
    </location>
</feature>
<feature type="region of interest" description="Disordered" evidence="1">
    <location>
        <begin position="144"/>
        <end position="436"/>
    </location>
</feature>
<keyword evidence="2" id="KW-1133">Transmembrane helix</keyword>
<dbReference type="GO" id="GO:0000011">
    <property type="term" value="P:vacuole inheritance"/>
    <property type="evidence" value="ECO:0007669"/>
    <property type="project" value="TreeGrafter"/>
</dbReference>
<evidence type="ECO:0000313" key="3">
    <source>
        <dbReference type="EMBL" id="MDI1489938.1"/>
    </source>
</evidence>
<gene>
    <name evidence="3" type="primary">SENP8</name>
    <name evidence="3" type="ORF">OHK93_001137</name>
</gene>
<dbReference type="PANTHER" id="PTHR28258">
    <property type="entry name" value="VACUOLAR SEGREGATION PROTEIN 7"/>
    <property type="match status" value="1"/>
</dbReference>
<dbReference type="GO" id="GO:0000329">
    <property type="term" value="C:fungal-type vacuole membrane"/>
    <property type="evidence" value="ECO:0007669"/>
    <property type="project" value="TreeGrafter"/>
</dbReference>
<feature type="compositionally biased region" description="Polar residues" evidence="1">
    <location>
        <begin position="669"/>
        <end position="679"/>
    </location>
</feature>
<dbReference type="GO" id="GO:0070772">
    <property type="term" value="C:PAS complex"/>
    <property type="evidence" value="ECO:0007669"/>
    <property type="project" value="TreeGrafter"/>
</dbReference>
<sequence>MADNDTGKEPKVGEDKGQESVDAELPHQTAPNEPNGQNPQGSQNGPDSGTITTSTQTTSSPKNHRRALTQPLRSGISSANTSPKASREGSPIRPSFKSSVSMGTRSAGRSRKNSQDLSPVRGHSASAASFPTVPSAAAIQRALSAAGAAALPPQSQQDAAGDTPRSQRSNKANSAASKSAPRTPRLGSPPPANASSSTAKTITAPARKAEHSQSTPSTPSIVVDRPSRVPNITAEPDSIEEEPMPRAGMRTPVRGTSGSGSMLETVQEGGSPASPALGASRQADRSKSAGHERPERIEESPMEEALSNEGKTKIESGNESAGSKSVVQKTADPSKEAGRTVAVPASSRPPTIQSKKSYTQLPTKGKSASEASVKNMTVETETVSSIPQVAVGGGTGGPTRADTGGSLRGKPSTETIRPKKEKKKAARKAPSANAGAGRSLSRIFHYYHPHSRTSSAELEDSSPMGSPDPSQGQGFVEDAFICPLHLTRAKDACSMMRNPAHGSFPTNSSASPRRFSSGLIPFRGRLASSKADIFEAKVASAVDEADSSDSAETFVYESNPPEPLSGRPHRFHSRTPSTASTLSQIDPHGLKGRLDRDHSIVGKKSMKFANNYNSISYADDADGTVRGPHQTARGGGSGHHHHIGKFGRGGHTSLFDSESPFPRVIKSPRSATSHFQQGSPKHGPKTPYSLRMSGSSRKADELSSYDMEGEGADDERAPLIGSMRSGRNRRRPLPGSVRQMYSNGERDHRLCGRVTALSSLASVLALLIAAIVIILVLCTKPLFGVYVKDIRNVLASESELMLDLRVRAINPNIIAIQISDLDINLFAKSRHIAPAFANGHQHRSKHLLPQVNVVKPDSTLSKSSRRKSHQHPSPLQTPEDLVDQLDGIDEGTDPVDDDPASDSQTMLLGRILAFDSPLIFDPSPLHHRSLGSVGEVRLSRPGNRTEEGGSARWERVLQYDFELIVRGVVKYSLPISSRIRSASIGASVIVHPSEDDGEGSRE</sequence>
<keyword evidence="3" id="KW-0378">Hydrolase</keyword>
<dbReference type="Pfam" id="PF12751">
    <property type="entry name" value="Vac7"/>
    <property type="match status" value="2"/>
</dbReference>
<feature type="region of interest" description="Disordered" evidence="1">
    <location>
        <begin position="554"/>
        <end position="594"/>
    </location>
</feature>
<evidence type="ECO:0000313" key="4">
    <source>
        <dbReference type="Proteomes" id="UP001161017"/>
    </source>
</evidence>
<feature type="region of interest" description="Disordered" evidence="1">
    <location>
        <begin position="621"/>
        <end position="740"/>
    </location>
</feature>
<feature type="transmembrane region" description="Helical" evidence="2">
    <location>
        <begin position="756"/>
        <end position="778"/>
    </location>
</feature>
<dbReference type="AlphaFoldDB" id="A0AA43QS80"/>
<feature type="compositionally biased region" description="Polar residues" evidence="1">
    <location>
        <begin position="254"/>
        <end position="264"/>
    </location>
</feature>
<protein>
    <submittedName>
        <fullName evidence="3">SUMO1 sentrin specific peptidase 8</fullName>
        <ecNumber evidence="3">3.4.22.68</ecNumber>
    </submittedName>
</protein>
<feature type="compositionally biased region" description="Basic and acidic residues" evidence="1">
    <location>
        <begin position="1"/>
        <end position="19"/>
    </location>
</feature>
<evidence type="ECO:0000256" key="2">
    <source>
        <dbReference type="SAM" id="Phobius"/>
    </source>
</evidence>
<proteinExistence type="predicted"/>
<dbReference type="GO" id="GO:1903778">
    <property type="term" value="P:protein localization to vacuolar membrane"/>
    <property type="evidence" value="ECO:0007669"/>
    <property type="project" value="TreeGrafter"/>
</dbReference>
<keyword evidence="4" id="KW-1185">Reference proteome</keyword>
<feature type="compositionally biased region" description="Polar residues" evidence="1">
    <location>
        <begin position="369"/>
        <end position="387"/>
    </location>
</feature>
<dbReference type="EC" id="3.4.22.68" evidence="3"/>
<feature type="compositionally biased region" description="Polar residues" evidence="1">
    <location>
        <begin position="29"/>
        <end position="47"/>
    </location>
</feature>
<feature type="region of interest" description="Disordered" evidence="1">
    <location>
        <begin position="856"/>
        <end position="902"/>
    </location>
</feature>
<feature type="compositionally biased region" description="Polar residues" evidence="1">
    <location>
        <begin position="317"/>
        <end position="328"/>
    </location>
</feature>
<comment type="caution">
    <text evidence="3">The sequence shown here is derived from an EMBL/GenBank/DDBJ whole genome shotgun (WGS) entry which is preliminary data.</text>
</comment>
<dbReference type="GO" id="GO:0016787">
    <property type="term" value="F:hydrolase activity"/>
    <property type="evidence" value="ECO:0007669"/>
    <property type="project" value="UniProtKB-KW"/>
</dbReference>
<feature type="compositionally biased region" description="Polar residues" evidence="1">
    <location>
        <begin position="574"/>
        <end position="584"/>
    </location>
</feature>
<dbReference type="Proteomes" id="UP001161017">
    <property type="component" value="Unassembled WGS sequence"/>
</dbReference>
<name>A0AA43QS80_9LECA</name>
<feature type="compositionally biased region" description="Basic and acidic residues" evidence="1">
    <location>
        <begin position="282"/>
        <end position="299"/>
    </location>
</feature>
<dbReference type="EMBL" id="JAPUFD010000010">
    <property type="protein sequence ID" value="MDI1489938.1"/>
    <property type="molecule type" value="Genomic_DNA"/>
</dbReference>
<feature type="compositionally biased region" description="Acidic residues" evidence="1">
    <location>
        <begin position="880"/>
        <end position="900"/>
    </location>
</feature>
<feature type="compositionally biased region" description="Low complexity" evidence="1">
    <location>
        <begin position="169"/>
        <end position="180"/>
    </location>
</feature>